<keyword evidence="2" id="KW-1185">Reference proteome</keyword>
<comment type="caution">
    <text evidence="1">The sequence shown here is derived from an EMBL/GenBank/DDBJ whole genome shotgun (WGS) entry which is preliminary data.</text>
</comment>
<proteinExistence type="predicted"/>
<protein>
    <submittedName>
        <fullName evidence="1">Uncharacterized protein</fullName>
    </submittedName>
</protein>
<reference evidence="1 2" key="1">
    <citation type="journal article" date="2020" name="Cell">
        <title>Large-Scale Comparative Analyses of Tick Genomes Elucidate Their Genetic Diversity and Vector Capacities.</title>
        <authorList>
            <consortium name="Tick Genome and Microbiome Consortium (TIGMIC)"/>
            <person name="Jia N."/>
            <person name="Wang J."/>
            <person name="Shi W."/>
            <person name="Du L."/>
            <person name="Sun Y."/>
            <person name="Zhan W."/>
            <person name="Jiang J.F."/>
            <person name="Wang Q."/>
            <person name="Zhang B."/>
            <person name="Ji P."/>
            <person name="Bell-Sakyi L."/>
            <person name="Cui X.M."/>
            <person name="Yuan T.T."/>
            <person name="Jiang B.G."/>
            <person name="Yang W.F."/>
            <person name="Lam T.T."/>
            <person name="Chang Q.C."/>
            <person name="Ding S.J."/>
            <person name="Wang X.J."/>
            <person name="Zhu J.G."/>
            <person name="Ruan X.D."/>
            <person name="Zhao L."/>
            <person name="Wei J.T."/>
            <person name="Ye R.Z."/>
            <person name="Que T.C."/>
            <person name="Du C.H."/>
            <person name="Zhou Y.H."/>
            <person name="Cheng J.X."/>
            <person name="Dai P.F."/>
            <person name="Guo W.B."/>
            <person name="Han X.H."/>
            <person name="Huang E.J."/>
            <person name="Li L.F."/>
            <person name="Wei W."/>
            <person name="Gao Y.C."/>
            <person name="Liu J.Z."/>
            <person name="Shao H.Z."/>
            <person name="Wang X."/>
            <person name="Wang C.C."/>
            <person name="Yang T.C."/>
            <person name="Huo Q.B."/>
            <person name="Li W."/>
            <person name="Chen H.Y."/>
            <person name="Chen S.E."/>
            <person name="Zhou L.G."/>
            <person name="Ni X.B."/>
            <person name="Tian J.H."/>
            <person name="Sheng Y."/>
            <person name="Liu T."/>
            <person name="Pan Y.S."/>
            <person name="Xia L.Y."/>
            <person name="Li J."/>
            <person name="Zhao F."/>
            <person name="Cao W.C."/>
        </authorList>
    </citation>
    <scope>NUCLEOTIDE SEQUENCE [LARGE SCALE GENOMIC DNA]</scope>
    <source>
        <strain evidence="1">Iper-2018</strain>
    </source>
</reference>
<dbReference type="Proteomes" id="UP000805193">
    <property type="component" value="Unassembled WGS sequence"/>
</dbReference>
<organism evidence="1 2">
    <name type="scientific">Ixodes persulcatus</name>
    <name type="common">Taiga tick</name>
    <dbReference type="NCBI Taxonomy" id="34615"/>
    <lineage>
        <taxon>Eukaryota</taxon>
        <taxon>Metazoa</taxon>
        <taxon>Ecdysozoa</taxon>
        <taxon>Arthropoda</taxon>
        <taxon>Chelicerata</taxon>
        <taxon>Arachnida</taxon>
        <taxon>Acari</taxon>
        <taxon>Parasitiformes</taxon>
        <taxon>Ixodida</taxon>
        <taxon>Ixodoidea</taxon>
        <taxon>Ixodidae</taxon>
        <taxon>Ixodinae</taxon>
        <taxon>Ixodes</taxon>
    </lineage>
</organism>
<name>A0AC60Q5A0_IXOPE</name>
<sequence length="219" mass="24955">NYMDGDNKYNDSALVDLTKRGVSVRVEFVFFGEGEEGLFCYHSGLHEQCSMHGAQLGTKAQVYKMATSSRNLRTEVASTDAGPTKAEIPENAWMVRPCEWYLEEYKDCKSIRARFHQYFVFGSTVDCENWSKDYGNCLKFRTEKDVDALRSVVESEERRKKERLDASLRNDVWDLRSEPPRDWNGPLPDWMEQRLSNSYLGAKGSGQAGALAKSTCCIS</sequence>
<accession>A0AC60Q5A0</accession>
<evidence type="ECO:0000313" key="1">
    <source>
        <dbReference type="EMBL" id="KAG0428964.1"/>
    </source>
</evidence>
<feature type="non-terminal residue" evidence="1">
    <location>
        <position position="1"/>
    </location>
</feature>
<evidence type="ECO:0000313" key="2">
    <source>
        <dbReference type="Proteomes" id="UP000805193"/>
    </source>
</evidence>
<gene>
    <name evidence="1" type="ORF">HPB47_024088</name>
</gene>
<dbReference type="EMBL" id="JABSTQ010009458">
    <property type="protein sequence ID" value="KAG0428964.1"/>
    <property type="molecule type" value="Genomic_DNA"/>
</dbReference>